<accession>A0A931I5L2</accession>
<evidence type="ECO:0000259" key="6">
    <source>
        <dbReference type="PROSITE" id="PS50234"/>
    </source>
</evidence>
<dbReference type="Proteomes" id="UP000631694">
    <property type="component" value="Unassembled WGS sequence"/>
</dbReference>
<reference evidence="7" key="1">
    <citation type="submission" date="2020-12" db="EMBL/GenBank/DDBJ databases">
        <title>Methylobrevis albus sp. nov., isolated from fresh water lack sediment.</title>
        <authorList>
            <person name="Zou Q."/>
        </authorList>
    </citation>
    <scope>NUCLEOTIDE SEQUENCE</scope>
    <source>
        <strain evidence="7">L22</strain>
    </source>
</reference>
<dbReference type="PANTHER" id="PTHR22550">
    <property type="entry name" value="SPORE GERMINATION PROTEIN"/>
    <property type="match status" value="1"/>
</dbReference>
<name>A0A931I5L2_9HYPH</name>
<dbReference type="InterPro" id="IPR002035">
    <property type="entry name" value="VWF_A"/>
</dbReference>
<evidence type="ECO:0000256" key="3">
    <source>
        <dbReference type="ARBA" id="ARBA00022989"/>
    </source>
</evidence>
<evidence type="ECO:0000313" key="8">
    <source>
        <dbReference type="Proteomes" id="UP000631694"/>
    </source>
</evidence>
<dbReference type="SMART" id="SM00327">
    <property type="entry name" value="VWA"/>
    <property type="match status" value="1"/>
</dbReference>
<dbReference type="Pfam" id="PF13519">
    <property type="entry name" value="VWA_2"/>
    <property type="match status" value="1"/>
</dbReference>
<keyword evidence="2 5" id="KW-0812">Transmembrane</keyword>
<dbReference type="RefSeq" id="WP_197312337.1">
    <property type="nucleotide sequence ID" value="NZ_JADZLT010000053.1"/>
</dbReference>
<keyword evidence="3 5" id="KW-1133">Transmembrane helix</keyword>
<evidence type="ECO:0000313" key="7">
    <source>
        <dbReference type="EMBL" id="MBH0239256.1"/>
    </source>
</evidence>
<keyword evidence="1" id="KW-1003">Cell membrane</keyword>
<feature type="transmembrane region" description="Helical" evidence="5">
    <location>
        <begin position="297"/>
        <end position="316"/>
    </location>
</feature>
<dbReference type="Gene3D" id="3.40.50.410">
    <property type="entry name" value="von Willebrand factor, type A domain"/>
    <property type="match status" value="1"/>
</dbReference>
<organism evidence="7 8">
    <name type="scientific">Methylobrevis albus</name>
    <dbReference type="NCBI Taxonomy" id="2793297"/>
    <lineage>
        <taxon>Bacteria</taxon>
        <taxon>Pseudomonadati</taxon>
        <taxon>Pseudomonadota</taxon>
        <taxon>Alphaproteobacteria</taxon>
        <taxon>Hyphomicrobiales</taxon>
        <taxon>Pleomorphomonadaceae</taxon>
        <taxon>Methylobrevis</taxon>
    </lineage>
</organism>
<evidence type="ECO:0000256" key="4">
    <source>
        <dbReference type="ARBA" id="ARBA00023136"/>
    </source>
</evidence>
<gene>
    <name evidence="7" type="ORF">I5731_15635</name>
</gene>
<dbReference type="EMBL" id="JADZLT010000053">
    <property type="protein sequence ID" value="MBH0239256.1"/>
    <property type="molecule type" value="Genomic_DNA"/>
</dbReference>
<dbReference type="InterPro" id="IPR036465">
    <property type="entry name" value="vWFA_dom_sf"/>
</dbReference>
<sequence>MIEFATPIAFAALPLPLLVRRLLQQQRSTAAALRLPDAMAGRSRAGNTEDAGSGQSSLLIAAAAWVALVTALAGPQLPQPAAALPMSGREIVLVLDFSGSMERKDFTLGGVSASRIDVVKHITSDFIRRRAGDRVGLVLFAEMPQVAAVPTFDLAAVESVLMDTEIGTLGRSTAIGDGLGLALKLLDGSQSESRAVVLLSDGTTTAGEVSASSAAALAEALGIRVHTIALGTDEEITGSAGAASLVDVVALKDIADRSGGEAFRVRSTTDLEQVTATIDRLETERSVGAPVAIARDLWAWPAAASLMLCLVGFAIGRRSR</sequence>
<evidence type="ECO:0000256" key="5">
    <source>
        <dbReference type="SAM" id="Phobius"/>
    </source>
</evidence>
<evidence type="ECO:0000256" key="2">
    <source>
        <dbReference type="ARBA" id="ARBA00022692"/>
    </source>
</evidence>
<evidence type="ECO:0000256" key="1">
    <source>
        <dbReference type="ARBA" id="ARBA00022475"/>
    </source>
</evidence>
<keyword evidence="4 5" id="KW-0472">Membrane</keyword>
<dbReference type="PROSITE" id="PS50234">
    <property type="entry name" value="VWFA"/>
    <property type="match status" value="1"/>
</dbReference>
<comment type="caution">
    <text evidence="7">The sequence shown here is derived from an EMBL/GenBank/DDBJ whole genome shotgun (WGS) entry which is preliminary data.</text>
</comment>
<dbReference type="AlphaFoldDB" id="A0A931I5L2"/>
<dbReference type="PANTHER" id="PTHR22550:SF5">
    <property type="entry name" value="LEUCINE ZIPPER PROTEIN 4"/>
    <property type="match status" value="1"/>
</dbReference>
<dbReference type="InterPro" id="IPR050768">
    <property type="entry name" value="UPF0353/GerABKA_families"/>
</dbReference>
<protein>
    <submittedName>
        <fullName evidence="7">VWA domain-containing protein</fullName>
    </submittedName>
</protein>
<proteinExistence type="predicted"/>
<feature type="domain" description="VWFA" evidence="6">
    <location>
        <begin position="90"/>
        <end position="281"/>
    </location>
</feature>
<keyword evidence="8" id="KW-1185">Reference proteome</keyword>
<dbReference type="SUPFAM" id="SSF53300">
    <property type="entry name" value="vWA-like"/>
    <property type="match status" value="1"/>
</dbReference>